<evidence type="ECO:0000256" key="4">
    <source>
        <dbReference type="ARBA" id="ARBA00022679"/>
    </source>
</evidence>
<keyword evidence="7 10" id="KW-0472">Membrane</keyword>
<dbReference type="GO" id="GO:0005886">
    <property type="term" value="C:plasma membrane"/>
    <property type="evidence" value="ECO:0007669"/>
    <property type="project" value="UniProtKB-SubCell"/>
</dbReference>
<feature type="domain" description="Glycosyltransferase 2-like" evidence="11">
    <location>
        <begin position="11"/>
        <end position="174"/>
    </location>
</feature>
<dbReference type="CDD" id="cd04187">
    <property type="entry name" value="DPM1_like_bac"/>
    <property type="match status" value="1"/>
</dbReference>
<dbReference type="Gene3D" id="3.90.550.10">
    <property type="entry name" value="Spore Coat Polysaccharide Biosynthesis Protein SpsA, Chain A"/>
    <property type="match status" value="1"/>
</dbReference>
<dbReference type="GO" id="GO:0004582">
    <property type="term" value="F:dolichyl-phosphate beta-D-mannosyltransferase activity"/>
    <property type="evidence" value="ECO:0007669"/>
    <property type="project" value="UniProtKB-EC"/>
</dbReference>
<feature type="transmembrane region" description="Helical" evidence="10">
    <location>
        <begin position="240"/>
        <end position="260"/>
    </location>
</feature>
<dbReference type="FunFam" id="3.90.550.10:FF:000079">
    <property type="entry name" value="Probable glycosyl transferase"/>
    <property type="match status" value="1"/>
</dbReference>
<feature type="region of interest" description="Disordered" evidence="9">
    <location>
        <begin position="317"/>
        <end position="342"/>
    </location>
</feature>
<keyword evidence="4 12" id="KW-0808">Transferase</keyword>
<organism evidence="12 13">
    <name type="scientific">Sphingobium jiangsuense</name>
    <dbReference type="NCBI Taxonomy" id="870476"/>
    <lineage>
        <taxon>Bacteria</taxon>
        <taxon>Pseudomonadati</taxon>
        <taxon>Pseudomonadota</taxon>
        <taxon>Alphaproteobacteria</taxon>
        <taxon>Sphingomonadales</taxon>
        <taxon>Sphingomonadaceae</taxon>
        <taxon>Sphingobium</taxon>
    </lineage>
</organism>
<evidence type="ECO:0000313" key="12">
    <source>
        <dbReference type="EMBL" id="MBB3926523.1"/>
    </source>
</evidence>
<keyword evidence="5 10" id="KW-0812">Transmembrane</keyword>
<dbReference type="PANTHER" id="PTHR48090:SF1">
    <property type="entry name" value="PROPHAGE BACTOPRENOL GLUCOSYL TRANSFERASE HOMOLOG"/>
    <property type="match status" value="1"/>
</dbReference>
<evidence type="ECO:0000256" key="2">
    <source>
        <dbReference type="ARBA" id="ARBA00022475"/>
    </source>
</evidence>
<evidence type="ECO:0000256" key="10">
    <source>
        <dbReference type="SAM" id="Phobius"/>
    </source>
</evidence>
<dbReference type="InterPro" id="IPR050256">
    <property type="entry name" value="Glycosyltransferase_2"/>
</dbReference>
<dbReference type="AlphaFoldDB" id="A0A7W6BGL2"/>
<comment type="caution">
    <text evidence="12">The sequence shown here is derived from an EMBL/GenBank/DDBJ whole genome shotgun (WGS) entry which is preliminary data.</text>
</comment>
<dbReference type="EC" id="2.4.1.83" evidence="12"/>
<accession>A0A7W6BGL2</accession>
<proteinExistence type="inferred from homology"/>
<dbReference type="EMBL" id="JACIDT010000007">
    <property type="protein sequence ID" value="MBB3926523.1"/>
    <property type="molecule type" value="Genomic_DNA"/>
</dbReference>
<evidence type="ECO:0000256" key="9">
    <source>
        <dbReference type="SAM" id="MobiDB-lite"/>
    </source>
</evidence>
<evidence type="ECO:0000256" key="6">
    <source>
        <dbReference type="ARBA" id="ARBA00022989"/>
    </source>
</evidence>
<dbReference type="RefSeq" id="WP_223177413.1">
    <property type="nucleotide sequence ID" value="NZ_BSPS01000040.1"/>
</dbReference>
<dbReference type="SUPFAM" id="SSF53448">
    <property type="entry name" value="Nucleotide-diphospho-sugar transferases"/>
    <property type="match status" value="1"/>
</dbReference>
<dbReference type="Proteomes" id="UP000571950">
    <property type="component" value="Unassembled WGS sequence"/>
</dbReference>
<name>A0A7W6BGL2_9SPHN</name>
<keyword evidence="13" id="KW-1185">Reference proteome</keyword>
<keyword evidence="2" id="KW-1003">Cell membrane</keyword>
<dbReference type="InterPro" id="IPR001173">
    <property type="entry name" value="Glyco_trans_2-like"/>
</dbReference>
<dbReference type="Pfam" id="PF00535">
    <property type="entry name" value="Glycos_transf_2"/>
    <property type="match status" value="1"/>
</dbReference>
<evidence type="ECO:0000256" key="1">
    <source>
        <dbReference type="ARBA" id="ARBA00004651"/>
    </source>
</evidence>
<keyword evidence="6 10" id="KW-1133">Transmembrane helix</keyword>
<evidence type="ECO:0000259" key="11">
    <source>
        <dbReference type="Pfam" id="PF00535"/>
    </source>
</evidence>
<evidence type="ECO:0000256" key="3">
    <source>
        <dbReference type="ARBA" id="ARBA00022676"/>
    </source>
</evidence>
<comment type="subcellular location">
    <subcellularLocation>
        <location evidence="1">Cell membrane</location>
        <topology evidence="1">Multi-pass membrane protein</topology>
    </subcellularLocation>
</comment>
<protein>
    <submittedName>
        <fullName evidence="12">Dolichol-phosphate mannosyltransferase</fullName>
        <ecNumber evidence="12">2.4.1.83</ecNumber>
    </submittedName>
</protein>
<gene>
    <name evidence="12" type="ORF">GGR43_002243</name>
</gene>
<evidence type="ECO:0000256" key="8">
    <source>
        <dbReference type="ARBA" id="ARBA00038152"/>
    </source>
</evidence>
<feature type="transmembrane region" description="Helical" evidence="10">
    <location>
        <begin position="266"/>
        <end position="293"/>
    </location>
</feature>
<keyword evidence="3 12" id="KW-0328">Glycosyltransferase</keyword>
<dbReference type="PANTHER" id="PTHR48090">
    <property type="entry name" value="UNDECAPRENYL-PHOSPHATE 4-DEOXY-4-FORMAMIDO-L-ARABINOSE TRANSFERASE-RELATED"/>
    <property type="match status" value="1"/>
</dbReference>
<evidence type="ECO:0000313" key="13">
    <source>
        <dbReference type="Proteomes" id="UP000571950"/>
    </source>
</evidence>
<sequence length="342" mass="38294">MATISQQPRLSVVIPIYNEEACLDTLLQRVSTVCRTHFSTSYEIILVNDGSSDASWSMIAAAADRDQHIVGVNLSRNHGHQLALSAGLQVSTGETIFILDADLQDPPELLPQMLEKMGEGYDVVYGQRISRAGESRFKLLTATLFYRTLQRMVDISIPPDTGDFRLISRRVVDHLNAMPERFRFVRGMISWIGFRQAAFPYHRDSRLAGTTHYPLRKMISFALDAVTSFSILPLRFASHLGVMLGITGLASLGWVGWSYISAGAIAGWTSLAALILIMGSIQLMLLGIFGEYLGRMYMETKQRPLFFVQEIRRSTPMAPEEENPVHRMSERLRQGISRKPAA</sequence>
<evidence type="ECO:0000256" key="7">
    <source>
        <dbReference type="ARBA" id="ARBA00023136"/>
    </source>
</evidence>
<evidence type="ECO:0000256" key="5">
    <source>
        <dbReference type="ARBA" id="ARBA00022692"/>
    </source>
</evidence>
<comment type="similarity">
    <text evidence="8">Belongs to the glycosyltransferase 2 family. GtrB subfamily.</text>
</comment>
<reference evidence="12 13" key="1">
    <citation type="submission" date="2020-08" db="EMBL/GenBank/DDBJ databases">
        <title>Genomic Encyclopedia of Type Strains, Phase IV (KMG-IV): sequencing the most valuable type-strain genomes for metagenomic binning, comparative biology and taxonomic classification.</title>
        <authorList>
            <person name="Goeker M."/>
        </authorList>
    </citation>
    <scope>NUCLEOTIDE SEQUENCE [LARGE SCALE GENOMIC DNA]</scope>
    <source>
        <strain evidence="12 13">DSM 26189</strain>
    </source>
</reference>
<feature type="compositionally biased region" description="Basic and acidic residues" evidence="9">
    <location>
        <begin position="323"/>
        <end position="333"/>
    </location>
</feature>
<dbReference type="InterPro" id="IPR029044">
    <property type="entry name" value="Nucleotide-diphossugar_trans"/>
</dbReference>